<dbReference type="Proteomes" id="UP001281614">
    <property type="component" value="Unassembled WGS sequence"/>
</dbReference>
<organism evidence="1 2">
    <name type="scientific">Colletotrichum kahawae</name>
    <name type="common">Coffee berry disease fungus</name>
    <dbReference type="NCBI Taxonomy" id="34407"/>
    <lineage>
        <taxon>Eukaryota</taxon>
        <taxon>Fungi</taxon>
        <taxon>Dikarya</taxon>
        <taxon>Ascomycota</taxon>
        <taxon>Pezizomycotina</taxon>
        <taxon>Sordariomycetes</taxon>
        <taxon>Hypocreomycetidae</taxon>
        <taxon>Glomerellales</taxon>
        <taxon>Glomerellaceae</taxon>
        <taxon>Colletotrichum</taxon>
        <taxon>Colletotrichum gloeosporioides species complex</taxon>
    </lineage>
</organism>
<sequence>MPVEFVAELPLRMAIFGNQALLNDGSLSDQTVAFIPGRWYNLSMTRLGHWYRGTEAITLVYKVKAARSFFSSSLKTICTLSVQKDYLRFAHLQLLEKHNFAVLALPRKSSSLTRWPLGIFALTRGGRAASSGIAFSGPDLRNQKVDTLPSSTVRYGRFSAGGATPGRVKVIDDKLRECAGIRPCQGRRYFLARATVPAEAQARAHPPGSTGQLACGSEGIDEMSPERLDSFWRALTCERSQLSDRIDVDMSDHLKTMIKGMEVRFNSEEEADRARARFVFSGQSVEMSVLSAATQEIFDYGRGQILYDTEEWKKE</sequence>
<dbReference type="AlphaFoldDB" id="A0AAD9YLQ6"/>
<protein>
    <submittedName>
        <fullName evidence="1">Ankyrin and het domain-containing protein</fullName>
    </submittedName>
</protein>
<comment type="caution">
    <text evidence="1">The sequence shown here is derived from an EMBL/GenBank/DDBJ whole genome shotgun (WGS) entry which is preliminary data.</text>
</comment>
<name>A0AAD9YLQ6_COLKA</name>
<dbReference type="EMBL" id="VYYT01000075">
    <property type="protein sequence ID" value="KAK2771844.1"/>
    <property type="molecule type" value="Genomic_DNA"/>
</dbReference>
<evidence type="ECO:0000313" key="1">
    <source>
        <dbReference type="EMBL" id="KAK2771844.1"/>
    </source>
</evidence>
<accession>A0AAD9YLQ6</accession>
<reference evidence="1" key="1">
    <citation type="submission" date="2023-02" db="EMBL/GenBank/DDBJ databases">
        <title>Colletotrichum kahawae CIFC_Que2 genome sequencing and assembly.</title>
        <authorList>
            <person name="Baroncelli R."/>
        </authorList>
    </citation>
    <scope>NUCLEOTIDE SEQUENCE</scope>
    <source>
        <strain evidence="1">CIFC_Que2</strain>
    </source>
</reference>
<evidence type="ECO:0000313" key="2">
    <source>
        <dbReference type="Proteomes" id="UP001281614"/>
    </source>
</evidence>
<gene>
    <name evidence="1" type="ORF">CKAH01_14178</name>
</gene>
<keyword evidence="2" id="KW-1185">Reference proteome</keyword>
<proteinExistence type="predicted"/>